<comment type="subcellular location">
    <subcellularLocation>
        <location evidence="10">Cell membrane</location>
        <topology evidence="10">Peripheral membrane protein</topology>
    </subcellularLocation>
    <subcellularLocation>
        <location evidence="2">Membrane</location>
        <topology evidence="2">Peripheral membrane protein</topology>
    </subcellularLocation>
</comment>
<evidence type="ECO:0000256" key="7">
    <source>
        <dbReference type="ARBA" id="ARBA00023136"/>
    </source>
</evidence>
<evidence type="ECO:0000256" key="4">
    <source>
        <dbReference type="ARBA" id="ARBA00022448"/>
    </source>
</evidence>
<keyword evidence="10" id="KW-1003">Cell membrane</keyword>
<accession>A0A5S9IIR5</accession>
<dbReference type="PRINTS" id="PR00126">
    <property type="entry name" value="ATPASEGAMMA"/>
</dbReference>
<comment type="function">
    <text evidence="1 10">Produces ATP from ADP in the presence of a proton gradient across the membrane. The gamma chain is believed to be important in regulating ATPase activity and the flow of protons through the CF(0) complex.</text>
</comment>
<comment type="subunit">
    <text evidence="10">F-type ATPases have 2 components, CF(1) - the catalytic core - and CF(0) - the membrane proton channel. CF(1) has five subunits: alpha(3), beta(3), gamma(1), delta(1), epsilon(1). CF(0) has three main subunits: a, b and c.</text>
</comment>
<dbReference type="GO" id="GO:0005524">
    <property type="term" value="F:ATP binding"/>
    <property type="evidence" value="ECO:0007669"/>
    <property type="project" value="UniProtKB-UniRule"/>
</dbReference>
<dbReference type="GO" id="GO:0005886">
    <property type="term" value="C:plasma membrane"/>
    <property type="evidence" value="ECO:0007669"/>
    <property type="project" value="UniProtKB-SubCell"/>
</dbReference>
<dbReference type="PANTHER" id="PTHR11693">
    <property type="entry name" value="ATP SYNTHASE GAMMA CHAIN"/>
    <property type="match status" value="1"/>
</dbReference>
<dbReference type="SUPFAM" id="SSF52943">
    <property type="entry name" value="ATP synthase (F1-ATPase), gamma subunit"/>
    <property type="match status" value="1"/>
</dbReference>
<evidence type="ECO:0000256" key="3">
    <source>
        <dbReference type="ARBA" id="ARBA00007681"/>
    </source>
</evidence>
<dbReference type="OrthoDB" id="9812769at2"/>
<comment type="similarity">
    <text evidence="3 10">Belongs to the ATPase gamma chain family.</text>
</comment>
<evidence type="ECO:0000256" key="2">
    <source>
        <dbReference type="ARBA" id="ARBA00004170"/>
    </source>
</evidence>
<keyword evidence="7 10" id="KW-0472">Membrane</keyword>
<dbReference type="GO" id="GO:0045259">
    <property type="term" value="C:proton-transporting ATP synthase complex"/>
    <property type="evidence" value="ECO:0007669"/>
    <property type="project" value="UniProtKB-KW"/>
</dbReference>
<evidence type="ECO:0000313" key="11">
    <source>
        <dbReference type="EMBL" id="BBM82270.1"/>
    </source>
</evidence>
<evidence type="ECO:0000256" key="1">
    <source>
        <dbReference type="ARBA" id="ARBA00003456"/>
    </source>
</evidence>
<dbReference type="InterPro" id="IPR000131">
    <property type="entry name" value="ATP_synth_F1_gsu"/>
</dbReference>
<dbReference type="Gene3D" id="1.10.287.80">
    <property type="entry name" value="ATP synthase, gamma subunit, helix hairpin domain"/>
    <property type="match status" value="1"/>
</dbReference>
<dbReference type="GO" id="GO:0042777">
    <property type="term" value="P:proton motive force-driven plasma membrane ATP synthesis"/>
    <property type="evidence" value="ECO:0007669"/>
    <property type="project" value="UniProtKB-UniRule"/>
</dbReference>
<keyword evidence="8 10" id="KW-0139">CF(1)</keyword>
<keyword evidence="9 10" id="KW-0066">ATP synthesis</keyword>
<sequence>MAEIKTLVKRRKSAKNIQKITKTMALIAAAKYKVASRKVTAAKPYAESLNKLVADLMSRDSSLSHPLASKREKVQNVSLIVISSNRGFCGAYNTNVISYAKKEIQKLEEQGKNVSLHVVGKKASVIYNESSGPKELYLELEDANYDKVYALAELLIDQYLNNEVDEVRVVFMEYISATQQKPKATTFLPFPIDEYRSEESSGNYEVYPDVNEVLNYVVPQSIYSNLYRIFLEGAVSEHISRMLAMNKATDNAADMIKDLTRLYNRARQAQITSELSEIMGAVRSLQK</sequence>
<keyword evidence="4 10" id="KW-0813">Transport</keyword>
<proteinExistence type="inferred from homology"/>
<dbReference type="Gene3D" id="3.40.1380.10">
    <property type="match status" value="1"/>
</dbReference>
<dbReference type="Proteomes" id="UP000326354">
    <property type="component" value="Chromosome"/>
</dbReference>
<evidence type="ECO:0000256" key="10">
    <source>
        <dbReference type="HAMAP-Rule" id="MF_00815"/>
    </source>
</evidence>
<dbReference type="HAMAP" id="MF_00815">
    <property type="entry name" value="ATP_synth_gamma_bact"/>
    <property type="match status" value="1"/>
</dbReference>
<dbReference type="CDD" id="cd12151">
    <property type="entry name" value="F1-ATPase_gamma"/>
    <property type="match status" value="1"/>
</dbReference>
<reference evidence="11 12" key="1">
    <citation type="submission" date="2019-08" db="EMBL/GenBank/DDBJ databases">
        <title>Complete genome sequence of Candidatus Uab amorphum.</title>
        <authorList>
            <person name="Shiratori T."/>
            <person name="Suzuki S."/>
            <person name="Kakizawa Y."/>
            <person name="Ishida K."/>
        </authorList>
    </citation>
    <scope>NUCLEOTIDE SEQUENCE [LARGE SCALE GENOMIC DNA]</scope>
    <source>
        <strain evidence="11 12">SRT547</strain>
    </source>
</reference>
<evidence type="ECO:0000256" key="9">
    <source>
        <dbReference type="ARBA" id="ARBA00023310"/>
    </source>
</evidence>
<dbReference type="Pfam" id="PF00231">
    <property type="entry name" value="ATP-synt"/>
    <property type="match status" value="1"/>
</dbReference>
<keyword evidence="5 10" id="KW-0375">Hydrogen ion transport</keyword>
<evidence type="ECO:0000256" key="8">
    <source>
        <dbReference type="ARBA" id="ARBA00023196"/>
    </source>
</evidence>
<dbReference type="EMBL" id="AP019860">
    <property type="protein sequence ID" value="BBM82270.1"/>
    <property type="molecule type" value="Genomic_DNA"/>
</dbReference>
<evidence type="ECO:0000256" key="5">
    <source>
        <dbReference type="ARBA" id="ARBA00022781"/>
    </source>
</evidence>
<gene>
    <name evidence="10" type="primary">atpG</name>
    <name evidence="11" type="ORF">UABAM_00613</name>
</gene>
<dbReference type="KEGG" id="uam:UABAM_00613"/>
<dbReference type="GO" id="GO:0046933">
    <property type="term" value="F:proton-transporting ATP synthase activity, rotational mechanism"/>
    <property type="evidence" value="ECO:0007669"/>
    <property type="project" value="UniProtKB-UniRule"/>
</dbReference>
<protein>
    <recommendedName>
        <fullName evidence="10">ATP synthase gamma chain</fullName>
    </recommendedName>
    <alternativeName>
        <fullName evidence="10">ATP synthase F1 sector gamma subunit</fullName>
    </alternativeName>
    <alternativeName>
        <fullName evidence="10">F-ATPase gamma subunit</fullName>
    </alternativeName>
</protein>
<evidence type="ECO:0000256" key="6">
    <source>
        <dbReference type="ARBA" id="ARBA00023065"/>
    </source>
</evidence>
<keyword evidence="12" id="KW-1185">Reference proteome</keyword>
<evidence type="ECO:0000313" key="12">
    <source>
        <dbReference type="Proteomes" id="UP000326354"/>
    </source>
</evidence>
<dbReference type="NCBIfam" id="TIGR01146">
    <property type="entry name" value="ATPsyn_F1gamma"/>
    <property type="match status" value="1"/>
</dbReference>
<keyword evidence="6 10" id="KW-0406">Ion transport</keyword>
<dbReference type="RefSeq" id="WP_151966520.1">
    <property type="nucleotide sequence ID" value="NZ_AP019860.1"/>
</dbReference>
<dbReference type="InterPro" id="IPR035968">
    <property type="entry name" value="ATP_synth_F1_ATPase_gsu"/>
</dbReference>
<organism evidence="11 12">
    <name type="scientific">Uabimicrobium amorphum</name>
    <dbReference type="NCBI Taxonomy" id="2596890"/>
    <lineage>
        <taxon>Bacteria</taxon>
        <taxon>Pseudomonadati</taxon>
        <taxon>Planctomycetota</taxon>
        <taxon>Candidatus Uabimicrobiia</taxon>
        <taxon>Candidatus Uabimicrobiales</taxon>
        <taxon>Candidatus Uabimicrobiaceae</taxon>
        <taxon>Candidatus Uabimicrobium</taxon>
    </lineage>
</organism>
<dbReference type="AlphaFoldDB" id="A0A5S9IIR5"/>
<dbReference type="PANTHER" id="PTHR11693:SF22">
    <property type="entry name" value="ATP SYNTHASE SUBUNIT GAMMA, MITOCHONDRIAL"/>
    <property type="match status" value="1"/>
</dbReference>
<name>A0A5S9IIR5_UABAM</name>